<dbReference type="PANTHER" id="PTHR35204:SF1">
    <property type="entry name" value="ENTEROTOXIN"/>
    <property type="match status" value="1"/>
</dbReference>
<evidence type="ECO:0000313" key="3">
    <source>
        <dbReference type="EMBL" id="ATZ46006.1"/>
    </source>
</evidence>
<dbReference type="OrthoDB" id="10261782at2759"/>
<reference evidence="3 4" key="3">
    <citation type="journal article" date="2017" name="Mol. Plant Pathol.">
        <title>A gapless genome sequence of the fungus Botrytis cinerea.</title>
        <authorList>
            <person name="Van Kan J.A."/>
            <person name="Stassen J.H."/>
            <person name="Mosbach A."/>
            <person name="Van Der Lee T.A."/>
            <person name="Faino L."/>
            <person name="Farmer A.D."/>
            <person name="Papasotiriou D.G."/>
            <person name="Zhou S."/>
            <person name="Seidl M.F."/>
            <person name="Cottam E."/>
            <person name="Edel D."/>
            <person name="Hahn M."/>
            <person name="Schwartz D.C."/>
            <person name="Dietrich R.A."/>
            <person name="Widdison S."/>
            <person name="Scalliet G."/>
        </authorList>
    </citation>
    <scope>NUCLEOTIDE SEQUENCE [LARGE SCALE GENOMIC DNA]</scope>
    <source>
        <strain evidence="3 4">B05.10</strain>
    </source>
</reference>
<accession>A0A384J5X9</accession>
<feature type="compositionally biased region" description="Low complexity" evidence="1">
    <location>
        <begin position="254"/>
        <end position="269"/>
    </location>
</feature>
<dbReference type="EMBL" id="CP009805">
    <property type="protein sequence ID" value="ATZ46006.1"/>
    <property type="molecule type" value="Genomic_DNA"/>
</dbReference>
<evidence type="ECO:0008006" key="5">
    <source>
        <dbReference type="Google" id="ProtNLM"/>
    </source>
</evidence>
<dbReference type="PANTHER" id="PTHR35204">
    <property type="entry name" value="YALI0A21131P"/>
    <property type="match status" value="1"/>
</dbReference>
<evidence type="ECO:0000256" key="1">
    <source>
        <dbReference type="SAM" id="MobiDB-lite"/>
    </source>
</evidence>
<dbReference type="Proteomes" id="UP000001798">
    <property type="component" value="Chromosome 1"/>
</dbReference>
<feature type="region of interest" description="Disordered" evidence="1">
    <location>
        <begin position="620"/>
        <end position="663"/>
    </location>
</feature>
<keyword evidence="4" id="KW-1185">Reference proteome</keyword>
<dbReference type="AlphaFoldDB" id="A0A384J5X9"/>
<name>A0A384J5X9_BOTFB</name>
<dbReference type="GeneID" id="5441860"/>
<dbReference type="InterPro" id="IPR038921">
    <property type="entry name" value="YOR389W-like"/>
</dbReference>
<proteinExistence type="predicted"/>
<feature type="chain" id="PRO_5016938201" description="Serine protein" evidence="2">
    <location>
        <begin position="21"/>
        <end position="686"/>
    </location>
</feature>
<gene>
    <name evidence="3" type="ORF">BCIN_01g06860</name>
</gene>
<feature type="region of interest" description="Disordered" evidence="1">
    <location>
        <begin position="253"/>
        <end position="288"/>
    </location>
</feature>
<dbReference type="VEuPathDB" id="FungiDB:Bcin01g06860"/>
<dbReference type="KEGG" id="bfu:BCIN_01g06860"/>
<feature type="signal peptide" evidence="2">
    <location>
        <begin position="1"/>
        <end position="20"/>
    </location>
</feature>
<feature type="compositionally biased region" description="Basic and acidic residues" evidence="1">
    <location>
        <begin position="631"/>
        <end position="654"/>
    </location>
</feature>
<reference evidence="3 4" key="2">
    <citation type="journal article" date="2012" name="Eukaryot. Cell">
        <title>Genome update of Botrytis cinerea strains B05.10 and T4.</title>
        <authorList>
            <person name="Staats M."/>
            <person name="van Kan J.A."/>
        </authorList>
    </citation>
    <scope>NUCLEOTIDE SEQUENCE [LARGE SCALE GENOMIC DNA]</scope>
    <source>
        <strain evidence="3 4">B05.10</strain>
    </source>
</reference>
<evidence type="ECO:0000313" key="4">
    <source>
        <dbReference type="Proteomes" id="UP000001798"/>
    </source>
</evidence>
<dbReference type="RefSeq" id="XP_024546418.1">
    <property type="nucleotide sequence ID" value="XM_024690649.1"/>
</dbReference>
<sequence>MFVLCYISVFCITILHSVTAFAEPQYPLFTSLEAINSHNAEGKLNFSSSAPHYFASVYGLLQQWPNTFFPSGHSIVPCEIPPLTKVYHGRRDGESLPESPEWVSFDIEMAYGIMGSTRNSHLLTFQTTRTARCVYFDGESATLMGKGRMDTQMLHIYGNVTGPDPNGHFGPGLVQEYDRAKGLCSWVRERGLGGRGWGVEGFVRMNAGFEMIWCDFESETLRLVEHLNVTAPLLPPNAPENIYEQKEADLTSYLPLPSRTTRPPQSTSTKNPTENNPAMPPNFRHDSEREPFLRSQGWGWFTSASAHYGSSGQGPGLGENRVKLLTCGILNYYSPKFESQAKARSLVERETLNLTSEGFWRADLEDENARMTALNALMRRRRSHNLDDISTDEAAMMKVDSEKVLENLLSQSSHCTGIDWTTMTNGIVQTYASPLAQLLQTLQTYSSVPPTNKSVERKWITSIRDQTHSFLLPFLEYPSPKENPSIWKRDSNLFQITHSRCHYHHTRLLSPSLGIYLSPEEKSLKWAVEETQAGICNILIDIGFSIENIWNSTFQQPSPNSKDASISSSENKKETLRWIHGIQELMAWLGWAGEWTSCEKKCAADEKCYIPMWPMLGRGNGPIRHPPPGHRYGDRPEPDDGYHRPPGRGDDRPGGYRPGRPGWGIDETDLWKPRCVGVNYIMGDLR</sequence>
<keyword evidence="2" id="KW-0732">Signal</keyword>
<evidence type="ECO:0000256" key="2">
    <source>
        <dbReference type="SAM" id="SignalP"/>
    </source>
</evidence>
<protein>
    <recommendedName>
        <fullName evidence="5">Serine protein</fullName>
    </recommendedName>
</protein>
<organism evidence="3 4">
    <name type="scientific">Botryotinia fuckeliana (strain B05.10)</name>
    <name type="common">Noble rot fungus</name>
    <name type="synonym">Botrytis cinerea</name>
    <dbReference type="NCBI Taxonomy" id="332648"/>
    <lineage>
        <taxon>Eukaryota</taxon>
        <taxon>Fungi</taxon>
        <taxon>Dikarya</taxon>
        <taxon>Ascomycota</taxon>
        <taxon>Pezizomycotina</taxon>
        <taxon>Leotiomycetes</taxon>
        <taxon>Helotiales</taxon>
        <taxon>Sclerotiniaceae</taxon>
        <taxon>Botrytis</taxon>
    </lineage>
</organism>
<reference evidence="3 4" key="1">
    <citation type="journal article" date="2011" name="PLoS Genet.">
        <title>Genomic analysis of the necrotrophic fungal pathogens Sclerotinia sclerotiorum and Botrytis cinerea.</title>
        <authorList>
            <person name="Amselem J."/>
            <person name="Cuomo C.A."/>
            <person name="van Kan J.A."/>
            <person name="Viaud M."/>
            <person name="Benito E.P."/>
            <person name="Couloux A."/>
            <person name="Coutinho P.M."/>
            <person name="de Vries R.P."/>
            <person name="Dyer P.S."/>
            <person name="Fillinger S."/>
            <person name="Fournier E."/>
            <person name="Gout L."/>
            <person name="Hahn M."/>
            <person name="Kohn L."/>
            <person name="Lapalu N."/>
            <person name="Plummer K.M."/>
            <person name="Pradier J.M."/>
            <person name="Quevillon E."/>
            <person name="Sharon A."/>
            <person name="Simon A."/>
            <person name="ten Have A."/>
            <person name="Tudzynski B."/>
            <person name="Tudzynski P."/>
            <person name="Wincker P."/>
            <person name="Andrew M."/>
            <person name="Anthouard V."/>
            <person name="Beever R.E."/>
            <person name="Beffa R."/>
            <person name="Benoit I."/>
            <person name="Bouzid O."/>
            <person name="Brault B."/>
            <person name="Chen Z."/>
            <person name="Choquer M."/>
            <person name="Collemare J."/>
            <person name="Cotton P."/>
            <person name="Danchin E.G."/>
            <person name="Da Silva C."/>
            <person name="Gautier A."/>
            <person name="Giraud C."/>
            <person name="Giraud T."/>
            <person name="Gonzalez C."/>
            <person name="Grossetete S."/>
            <person name="Guldener U."/>
            <person name="Henrissat B."/>
            <person name="Howlett B.J."/>
            <person name="Kodira C."/>
            <person name="Kretschmer M."/>
            <person name="Lappartient A."/>
            <person name="Leroch M."/>
            <person name="Levis C."/>
            <person name="Mauceli E."/>
            <person name="Neuveglise C."/>
            <person name="Oeser B."/>
            <person name="Pearson M."/>
            <person name="Poulain J."/>
            <person name="Poussereau N."/>
            <person name="Quesneville H."/>
            <person name="Rascle C."/>
            <person name="Schumacher J."/>
            <person name="Segurens B."/>
            <person name="Sexton A."/>
            <person name="Silva E."/>
            <person name="Sirven C."/>
            <person name="Soanes D.M."/>
            <person name="Talbot N.J."/>
            <person name="Templeton M."/>
            <person name="Yandava C."/>
            <person name="Yarden O."/>
            <person name="Zeng Q."/>
            <person name="Rollins J.A."/>
            <person name="Lebrun M.H."/>
            <person name="Dickman M."/>
        </authorList>
    </citation>
    <scope>NUCLEOTIDE SEQUENCE [LARGE SCALE GENOMIC DNA]</scope>
    <source>
        <strain evidence="3 4">B05.10</strain>
    </source>
</reference>